<keyword evidence="1" id="KW-0472">Membrane</keyword>
<accession>A0AA38T528</accession>
<dbReference type="EMBL" id="JARYMX010000006">
    <property type="protein sequence ID" value="KAJ9544448.1"/>
    <property type="molecule type" value="Genomic_DNA"/>
</dbReference>
<protein>
    <submittedName>
        <fullName evidence="2">Uncharacterized protein</fullName>
    </submittedName>
</protein>
<reference evidence="2" key="1">
    <citation type="submission" date="2023-03" db="EMBL/GenBank/DDBJ databases">
        <title>Chromosome-scale reference genome and RAD-based genetic map of yellow starthistle (Centaurea solstitialis) reveal putative structural variation and QTLs associated with invader traits.</title>
        <authorList>
            <person name="Reatini B."/>
            <person name="Cang F.A."/>
            <person name="Jiang Q."/>
            <person name="Mckibben M.T.W."/>
            <person name="Barker M.S."/>
            <person name="Rieseberg L.H."/>
            <person name="Dlugosch K.M."/>
        </authorList>
    </citation>
    <scope>NUCLEOTIDE SEQUENCE</scope>
    <source>
        <strain evidence="2">CAN-66</strain>
        <tissue evidence="2">Leaf</tissue>
    </source>
</reference>
<evidence type="ECO:0000313" key="3">
    <source>
        <dbReference type="Proteomes" id="UP001172457"/>
    </source>
</evidence>
<gene>
    <name evidence="2" type="ORF">OSB04_024155</name>
</gene>
<evidence type="ECO:0000256" key="1">
    <source>
        <dbReference type="SAM" id="Phobius"/>
    </source>
</evidence>
<dbReference type="Proteomes" id="UP001172457">
    <property type="component" value="Chromosome 6"/>
</dbReference>
<feature type="transmembrane region" description="Helical" evidence="1">
    <location>
        <begin position="54"/>
        <end position="77"/>
    </location>
</feature>
<comment type="caution">
    <text evidence="2">The sequence shown here is derived from an EMBL/GenBank/DDBJ whole genome shotgun (WGS) entry which is preliminary data.</text>
</comment>
<keyword evidence="1" id="KW-0812">Transmembrane</keyword>
<name>A0AA38T528_9ASTR</name>
<organism evidence="2 3">
    <name type="scientific">Centaurea solstitialis</name>
    <name type="common">yellow star-thistle</name>
    <dbReference type="NCBI Taxonomy" id="347529"/>
    <lineage>
        <taxon>Eukaryota</taxon>
        <taxon>Viridiplantae</taxon>
        <taxon>Streptophyta</taxon>
        <taxon>Embryophyta</taxon>
        <taxon>Tracheophyta</taxon>
        <taxon>Spermatophyta</taxon>
        <taxon>Magnoliopsida</taxon>
        <taxon>eudicotyledons</taxon>
        <taxon>Gunneridae</taxon>
        <taxon>Pentapetalae</taxon>
        <taxon>asterids</taxon>
        <taxon>campanulids</taxon>
        <taxon>Asterales</taxon>
        <taxon>Asteraceae</taxon>
        <taxon>Carduoideae</taxon>
        <taxon>Cardueae</taxon>
        <taxon>Centaureinae</taxon>
        <taxon>Centaurea</taxon>
    </lineage>
</organism>
<evidence type="ECO:0000313" key="2">
    <source>
        <dbReference type="EMBL" id="KAJ9544448.1"/>
    </source>
</evidence>
<sequence length="97" mass="10938">MTLVRGSATLSSQIRTSYTRASVKLARGSDHLKFCEGQLLQNGYFLPCTDHSSYIITSAAFLIELYLIVIINFNLIWDKQYPLLLINIPMSPLTAKQ</sequence>
<dbReference type="AlphaFoldDB" id="A0AA38T528"/>
<proteinExistence type="predicted"/>
<keyword evidence="1" id="KW-1133">Transmembrane helix</keyword>
<keyword evidence="3" id="KW-1185">Reference proteome</keyword>